<protein>
    <submittedName>
        <fullName evidence="10">MFS transporter</fullName>
    </submittedName>
</protein>
<reference evidence="10 11" key="1">
    <citation type="submission" date="2019-02" db="EMBL/GenBank/DDBJ databases">
        <title>Paenibacillus sp. nov., isolated from surface-sterilized tissue of Thalictrum simplex L.</title>
        <authorList>
            <person name="Tuo L."/>
        </authorList>
    </citation>
    <scope>NUCLEOTIDE SEQUENCE [LARGE SCALE GENOMIC DNA]</scope>
    <source>
        <strain evidence="10 11">N2SHLJ1</strain>
    </source>
</reference>
<dbReference type="InterPro" id="IPR024989">
    <property type="entry name" value="MFS_assoc_dom"/>
</dbReference>
<dbReference type="InterPro" id="IPR036259">
    <property type="entry name" value="MFS_trans_sf"/>
</dbReference>
<evidence type="ECO:0000259" key="9">
    <source>
        <dbReference type="Pfam" id="PF12832"/>
    </source>
</evidence>
<keyword evidence="3" id="KW-1003">Cell membrane</keyword>
<organism evidence="10 11">
    <name type="scientific">Paenibacillus thalictri</name>
    <dbReference type="NCBI Taxonomy" id="2527873"/>
    <lineage>
        <taxon>Bacteria</taxon>
        <taxon>Bacillati</taxon>
        <taxon>Bacillota</taxon>
        <taxon>Bacilli</taxon>
        <taxon>Bacillales</taxon>
        <taxon>Paenibacillaceae</taxon>
        <taxon>Paenibacillus</taxon>
    </lineage>
</organism>
<dbReference type="OrthoDB" id="1650886at2"/>
<evidence type="ECO:0000256" key="4">
    <source>
        <dbReference type="ARBA" id="ARBA00022519"/>
    </source>
</evidence>
<dbReference type="InterPro" id="IPR026032">
    <property type="entry name" value="HcaT-like"/>
</dbReference>
<feature type="transmembrane region" description="Helical" evidence="8">
    <location>
        <begin position="89"/>
        <end position="109"/>
    </location>
</feature>
<dbReference type="AlphaFoldDB" id="A0A4Q9DYA9"/>
<keyword evidence="2" id="KW-0813">Transport</keyword>
<dbReference type="RefSeq" id="WP_131012442.1">
    <property type="nucleotide sequence ID" value="NZ_SIRE01000004.1"/>
</dbReference>
<evidence type="ECO:0000313" key="11">
    <source>
        <dbReference type="Proteomes" id="UP000293142"/>
    </source>
</evidence>
<sequence length="387" mass="42655">MIALSSYYFMQAVLTVVTLYYLPLYLQHEGYSVAQVGLLISAGSVTSIVAQPLWGIVADRWRRMKKLLIVLLALSLAAGSLLFQMETLLLASAGFSLFMFFYSPVVPLADTLAIDYTNRTGSSYGNVRLWGSAGLSLGSLLFGIAFGHWGIAPLPVVFATMCLLLIAVASQLPSGSNRQVKPLQIRHLRELMGDRKYLGYLFAIMIIAVPFRMNDQLFSVFMKMRGATDFQVGLSWSIATLCSIPAYFLSGRLVQRYGETRLLVFAGWMFALRWVTVAWLYDPIWLIVHQVMNLVTVPIIYVAAVLQVTKLVPPHLQATGQAVFTAVFAGVAGFIGSTAGGWGMEKFEPGEVYFAGGVVAAVGTLLTFLWSKYEMERRTAHGAERIL</sequence>
<keyword evidence="11" id="KW-1185">Reference proteome</keyword>
<feature type="transmembrane region" description="Helical" evidence="8">
    <location>
        <begin position="129"/>
        <end position="151"/>
    </location>
</feature>
<keyword evidence="4" id="KW-0997">Cell inner membrane</keyword>
<evidence type="ECO:0000256" key="7">
    <source>
        <dbReference type="ARBA" id="ARBA00023136"/>
    </source>
</evidence>
<gene>
    <name evidence="10" type="ORF">EYB31_06370</name>
</gene>
<dbReference type="GO" id="GO:0005886">
    <property type="term" value="C:plasma membrane"/>
    <property type="evidence" value="ECO:0007669"/>
    <property type="project" value="UniProtKB-SubCell"/>
</dbReference>
<feature type="transmembrane region" description="Helical" evidence="8">
    <location>
        <begin position="352"/>
        <end position="370"/>
    </location>
</feature>
<accession>A0A4Q9DYA9</accession>
<feature type="transmembrane region" description="Helical" evidence="8">
    <location>
        <begin position="287"/>
        <end position="306"/>
    </location>
</feature>
<keyword evidence="6 8" id="KW-1133">Transmembrane helix</keyword>
<dbReference type="Proteomes" id="UP000293142">
    <property type="component" value="Unassembled WGS sequence"/>
</dbReference>
<evidence type="ECO:0000313" key="10">
    <source>
        <dbReference type="EMBL" id="TBL80838.1"/>
    </source>
</evidence>
<dbReference type="SUPFAM" id="SSF103473">
    <property type="entry name" value="MFS general substrate transporter"/>
    <property type="match status" value="1"/>
</dbReference>
<evidence type="ECO:0000256" key="8">
    <source>
        <dbReference type="SAM" id="Phobius"/>
    </source>
</evidence>
<dbReference type="Pfam" id="PF12832">
    <property type="entry name" value="MFS_1_like"/>
    <property type="match status" value="1"/>
</dbReference>
<proteinExistence type="predicted"/>
<dbReference type="PANTHER" id="PTHR23522">
    <property type="entry name" value="BLL5896 PROTEIN"/>
    <property type="match status" value="1"/>
</dbReference>
<dbReference type="Gene3D" id="1.20.1250.20">
    <property type="entry name" value="MFS general substrate transporter like domains"/>
    <property type="match status" value="2"/>
</dbReference>
<feature type="transmembrane region" description="Helical" evidence="8">
    <location>
        <begin position="262"/>
        <end position="281"/>
    </location>
</feature>
<feature type="transmembrane region" description="Helical" evidence="8">
    <location>
        <begin position="7"/>
        <end position="26"/>
    </location>
</feature>
<dbReference type="GO" id="GO:0030395">
    <property type="term" value="F:lactose binding"/>
    <property type="evidence" value="ECO:0007669"/>
    <property type="project" value="TreeGrafter"/>
</dbReference>
<feature type="transmembrane region" description="Helical" evidence="8">
    <location>
        <begin position="197"/>
        <end position="213"/>
    </location>
</feature>
<feature type="transmembrane region" description="Helical" evidence="8">
    <location>
        <begin position="318"/>
        <end position="340"/>
    </location>
</feature>
<dbReference type="PANTHER" id="PTHR23522:SF10">
    <property type="entry name" value="3-PHENYLPROPIONIC ACID TRANSPORTER-RELATED"/>
    <property type="match status" value="1"/>
</dbReference>
<keyword evidence="7 8" id="KW-0472">Membrane</keyword>
<feature type="transmembrane region" description="Helical" evidence="8">
    <location>
        <begin position="32"/>
        <end position="55"/>
    </location>
</feature>
<evidence type="ECO:0000256" key="6">
    <source>
        <dbReference type="ARBA" id="ARBA00022989"/>
    </source>
</evidence>
<dbReference type="PIRSF" id="PIRSF004925">
    <property type="entry name" value="HcaT"/>
    <property type="match status" value="1"/>
</dbReference>
<name>A0A4Q9DYA9_9BACL</name>
<evidence type="ECO:0000256" key="2">
    <source>
        <dbReference type="ARBA" id="ARBA00022448"/>
    </source>
</evidence>
<evidence type="ECO:0000256" key="3">
    <source>
        <dbReference type="ARBA" id="ARBA00022475"/>
    </source>
</evidence>
<feature type="domain" description="Major facilitator superfamily associated" evidence="9">
    <location>
        <begin position="3"/>
        <end position="353"/>
    </location>
</feature>
<dbReference type="GO" id="GO:0015528">
    <property type="term" value="F:lactose:proton symporter activity"/>
    <property type="evidence" value="ECO:0007669"/>
    <property type="project" value="TreeGrafter"/>
</dbReference>
<evidence type="ECO:0000256" key="1">
    <source>
        <dbReference type="ARBA" id="ARBA00004429"/>
    </source>
</evidence>
<feature type="transmembrane region" description="Helical" evidence="8">
    <location>
        <begin position="233"/>
        <end position="250"/>
    </location>
</feature>
<comment type="caution">
    <text evidence="10">The sequence shown here is derived from an EMBL/GenBank/DDBJ whole genome shotgun (WGS) entry which is preliminary data.</text>
</comment>
<dbReference type="EMBL" id="SIRE01000004">
    <property type="protein sequence ID" value="TBL80838.1"/>
    <property type="molecule type" value="Genomic_DNA"/>
</dbReference>
<comment type="subcellular location">
    <subcellularLocation>
        <location evidence="1">Cell inner membrane</location>
        <topology evidence="1">Multi-pass membrane protein</topology>
    </subcellularLocation>
</comment>
<feature type="transmembrane region" description="Helical" evidence="8">
    <location>
        <begin position="67"/>
        <end position="83"/>
    </location>
</feature>
<keyword evidence="5 8" id="KW-0812">Transmembrane</keyword>
<evidence type="ECO:0000256" key="5">
    <source>
        <dbReference type="ARBA" id="ARBA00022692"/>
    </source>
</evidence>
<feature type="transmembrane region" description="Helical" evidence="8">
    <location>
        <begin position="157"/>
        <end position="176"/>
    </location>
</feature>